<reference key="2">
    <citation type="submission" date="2010-03" db="EMBL/GenBank/DDBJ databases">
        <title>Genome Sequence of Lactobacillus crispatus ST1.</title>
        <authorList>
            <person name="Ojala T."/>
            <person name="Kuparinen V."/>
            <person name="Koskinen J.P."/>
            <person name="Alatalo E."/>
            <person name="Holm L."/>
            <person name="Auvinen P."/>
            <person name="Edelman S."/>
            <person name="Westerlund-Wikstroem B."/>
            <person name="Korhonen T.K."/>
            <person name="Paulin L."/>
            <person name="Kankainen M."/>
        </authorList>
    </citation>
    <scope>NUCLEOTIDE SEQUENCE</scope>
    <source>
        <strain>ST1</strain>
    </source>
</reference>
<dbReference type="RefSeq" id="WP_013085624.1">
    <property type="nucleotide sequence ID" value="NC_014106.1"/>
</dbReference>
<dbReference type="EMBL" id="FN692037">
    <property type="protein sequence ID" value="CBL49495.1"/>
    <property type="molecule type" value="Genomic_DNA"/>
</dbReference>
<evidence type="ECO:0000313" key="1">
    <source>
        <dbReference type="EMBL" id="CBL49495.1"/>
    </source>
</evidence>
<dbReference type="HOGENOM" id="CLU_3008554_0_0_9"/>
<dbReference type="AlphaFoldDB" id="D5H0G0"/>
<gene>
    <name evidence="1" type="ordered locus">LCRIS_00048</name>
</gene>
<sequence>MTRRSKTNKFNERLIPNEETKRAIEIAHAEETGLIPDTAKDFTDSDAAINYLFGKK</sequence>
<name>D5H0G0_LACCS</name>
<organism evidence="1 2">
    <name type="scientific">Lactobacillus crispatus (strain ST1)</name>
    <dbReference type="NCBI Taxonomy" id="748671"/>
    <lineage>
        <taxon>Bacteria</taxon>
        <taxon>Bacillati</taxon>
        <taxon>Bacillota</taxon>
        <taxon>Bacilli</taxon>
        <taxon>Lactobacillales</taxon>
        <taxon>Lactobacillaceae</taxon>
        <taxon>Lactobacillus</taxon>
    </lineage>
</organism>
<dbReference type="KEGG" id="lcr:LCRIS_00048"/>
<evidence type="ECO:0000313" key="2">
    <source>
        <dbReference type="Proteomes" id="UP000002371"/>
    </source>
</evidence>
<protein>
    <submittedName>
        <fullName evidence="1">Uncharacterized protein</fullName>
    </submittedName>
</protein>
<accession>D5H0G0</accession>
<dbReference type="Proteomes" id="UP000002371">
    <property type="component" value="Chromosome"/>
</dbReference>
<reference evidence="1 2" key="1">
    <citation type="journal article" date="2010" name="J. Bacteriol.">
        <title>Genome sequence of Lactobacillus crispatus ST1.</title>
        <authorList>
            <person name="Ojala T."/>
            <person name="Kuparinen V."/>
            <person name="Koskinen J.P."/>
            <person name="Alatalo E."/>
            <person name="Holm L."/>
            <person name="Auvinen P."/>
            <person name="Edelman S."/>
            <person name="Westerlund-Wikstrom B."/>
            <person name="Korhonen T.K."/>
            <person name="Paulin L."/>
            <person name="Kankainen M."/>
        </authorList>
    </citation>
    <scope>NUCLEOTIDE SEQUENCE [LARGE SCALE GENOMIC DNA]</scope>
    <source>
        <strain evidence="1 2">ST1</strain>
    </source>
</reference>
<proteinExistence type="predicted"/>